<dbReference type="PIRSF" id="PIRSF017388">
    <property type="entry name" value="Esterase_lipase"/>
    <property type="match status" value="1"/>
</dbReference>
<proteinExistence type="predicted"/>
<dbReference type="Proteomes" id="UP001596142">
    <property type="component" value="Unassembled WGS sequence"/>
</dbReference>
<comment type="caution">
    <text evidence="3">The sequence shown here is derived from an EMBL/GenBank/DDBJ whole genome shotgun (WGS) entry which is preliminary data.</text>
</comment>
<reference evidence="4" key="1">
    <citation type="journal article" date="2019" name="Int. J. Syst. Evol. Microbiol.">
        <title>The Global Catalogue of Microorganisms (GCM) 10K type strain sequencing project: providing services to taxonomists for standard genome sequencing and annotation.</title>
        <authorList>
            <consortium name="The Broad Institute Genomics Platform"/>
            <consortium name="The Broad Institute Genome Sequencing Center for Infectious Disease"/>
            <person name="Wu L."/>
            <person name="Ma J."/>
        </authorList>
    </citation>
    <scope>NUCLEOTIDE SEQUENCE [LARGE SCALE GENOMIC DNA]</scope>
    <source>
        <strain evidence="4">CECT 7184</strain>
    </source>
</reference>
<dbReference type="PANTHER" id="PTHR43798:SF31">
    <property type="entry name" value="AB HYDROLASE SUPERFAMILY PROTEIN YCLE"/>
    <property type="match status" value="1"/>
</dbReference>
<sequence>MIGCLCLHGFTGAPWEVEPVVKKLKKNKDWLIYSPTLPGHGPGDDLKGATYKAWIYAADKACAELFKYCEKVYVVGFSMGGMLACYLSARYPVEKVVLLGAAAYYVNPPQLLKDFKIAAEARLKGAFDNEDPWYQFYSKKIQETPLTAVYEFTKAVKTVRPFVKEITIPSLIMQGELDGLVPVKSAEYLFENMGSREKRLYLYKDSRHYLCHGPDKKRVLDDLERFLKNENKPRIQGGNET</sequence>
<dbReference type="GO" id="GO:0016787">
    <property type="term" value="F:hydrolase activity"/>
    <property type="evidence" value="ECO:0007669"/>
    <property type="project" value="UniProtKB-KW"/>
</dbReference>
<dbReference type="InterPro" id="IPR050266">
    <property type="entry name" value="AB_hydrolase_sf"/>
</dbReference>
<dbReference type="Pfam" id="PF12146">
    <property type="entry name" value="Hydrolase_4"/>
    <property type="match status" value="1"/>
</dbReference>
<dbReference type="SUPFAM" id="SSF53474">
    <property type="entry name" value="alpha/beta-Hydrolases"/>
    <property type="match status" value="1"/>
</dbReference>
<gene>
    <name evidence="3" type="ORF">ACFPU1_00555</name>
</gene>
<dbReference type="PANTHER" id="PTHR43798">
    <property type="entry name" value="MONOACYLGLYCEROL LIPASE"/>
    <property type="match status" value="1"/>
</dbReference>
<dbReference type="Gene3D" id="3.40.50.1820">
    <property type="entry name" value="alpha/beta hydrolase"/>
    <property type="match status" value="1"/>
</dbReference>
<evidence type="ECO:0000313" key="3">
    <source>
        <dbReference type="EMBL" id="MFC5711262.1"/>
    </source>
</evidence>
<feature type="domain" description="Serine aminopeptidase S33" evidence="2">
    <location>
        <begin position="5"/>
        <end position="212"/>
    </location>
</feature>
<evidence type="ECO:0000313" key="4">
    <source>
        <dbReference type="Proteomes" id="UP001596142"/>
    </source>
</evidence>
<evidence type="ECO:0000259" key="2">
    <source>
        <dbReference type="Pfam" id="PF12146"/>
    </source>
</evidence>
<accession>A0ABW0YKK3</accession>
<dbReference type="InterPro" id="IPR012354">
    <property type="entry name" value="Esterase_lipase"/>
</dbReference>
<keyword evidence="4" id="KW-1185">Reference proteome</keyword>
<organism evidence="3 4">
    <name type="scientific">Thalassorhabdus alkalitolerans</name>
    <dbReference type="NCBI Taxonomy" id="2282697"/>
    <lineage>
        <taxon>Bacteria</taxon>
        <taxon>Bacillati</taxon>
        <taxon>Bacillota</taxon>
        <taxon>Bacilli</taxon>
        <taxon>Bacillales</taxon>
        <taxon>Bacillaceae</taxon>
        <taxon>Thalassorhabdus</taxon>
    </lineage>
</organism>
<dbReference type="InterPro" id="IPR029058">
    <property type="entry name" value="AB_hydrolase_fold"/>
</dbReference>
<evidence type="ECO:0000256" key="1">
    <source>
        <dbReference type="ARBA" id="ARBA00022801"/>
    </source>
</evidence>
<name>A0ABW0YKK3_9BACI</name>
<dbReference type="RefSeq" id="WP_385937259.1">
    <property type="nucleotide sequence ID" value="NZ_JBHSOZ010000002.1"/>
</dbReference>
<dbReference type="EMBL" id="JBHSOZ010000002">
    <property type="protein sequence ID" value="MFC5711262.1"/>
    <property type="molecule type" value="Genomic_DNA"/>
</dbReference>
<dbReference type="InterPro" id="IPR022742">
    <property type="entry name" value="Hydrolase_4"/>
</dbReference>
<protein>
    <submittedName>
        <fullName evidence="3">Alpha/beta hydrolase</fullName>
    </submittedName>
</protein>
<keyword evidence="1 3" id="KW-0378">Hydrolase</keyword>